<evidence type="ECO:0000313" key="2">
    <source>
        <dbReference type="Proteomes" id="UP000536604"/>
    </source>
</evidence>
<dbReference type="PANTHER" id="PTHR40267">
    <property type="entry name" value="BLR3294 PROTEIN"/>
    <property type="match status" value="1"/>
</dbReference>
<accession>A0A841IL71</accession>
<proteinExistence type="predicted"/>
<dbReference type="InterPro" id="IPR053714">
    <property type="entry name" value="Iso_Racemase_Enz_sf"/>
</dbReference>
<dbReference type="PIRSF" id="PIRSF015736">
    <property type="entry name" value="MI"/>
    <property type="match status" value="1"/>
</dbReference>
<keyword evidence="2" id="KW-1185">Reference proteome</keyword>
<protein>
    <submittedName>
        <fullName evidence="1">Maleate isomerase</fullName>
        <ecNumber evidence="1">5.2.1.1</ecNumber>
    </submittedName>
</protein>
<dbReference type="AlphaFoldDB" id="A0A841IL71"/>
<dbReference type="EMBL" id="JACHJO010000004">
    <property type="protein sequence ID" value="MBB6119539.1"/>
    <property type="molecule type" value="Genomic_DNA"/>
</dbReference>
<sequence>MTTVLAPRAVFGVIVPSTNTVVEDEYYRMRPEGVSYHAGRILIEHADLSDRASFEVFLEGLRAQIRGAIDSVLTCLPDHLIMGMSAETFWGGAQGNAEFEQWVRDVSGLEVTSGAAACDAALKALGARRIGVITPYQPIADEQVRRYFTEIGYDVAAVHGLRCSSATSIAHVTPDELEQAFRTVDGEDVDVLVQAGTNLPVVGLADRLERELGKPVIAINSATVWHALRTRGIDDKIMGAGRLLREL</sequence>
<reference evidence="1 2" key="1">
    <citation type="submission" date="2020-08" db="EMBL/GenBank/DDBJ databases">
        <title>Genomic Encyclopedia of Type Strains, Phase III (KMG-III): the genomes of soil and plant-associated and newly described type strains.</title>
        <authorList>
            <person name="Whitman W."/>
        </authorList>
    </citation>
    <scope>NUCLEOTIDE SEQUENCE [LARGE SCALE GENOMIC DNA]</scope>
    <source>
        <strain evidence="1 2">CECT 8712</strain>
    </source>
</reference>
<evidence type="ECO:0000313" key="1">
    <source>
        <dbReference type="EMBL" id="MBB6119539.1"/>
    </source>
</evidence>
<dbReference type="Proteomes" id="UP000536604">
    <property type="component" value="Unassembled WGS sequence"/>
</dbReference>
<organism evidence="1 2">
    <name type="scientific">Nocardiopsis algeriensis</name>
    <dbReference type="NCBI Taxonomy" id="1478215"/>
    <lineage>
        <taxon>Bacteria</taxon>
        <taxon>Bacillati</taxon>
        <taxon>Actinomycetota</taxon>
        <taxon>Actinomycetes</taxon>
        <taxon>Streptosporangiales</taxon>
        <taxon>Nocardiopsidaceae</taxon>
        <taxon>Nocardiopsis</taxon>
    </lineage>
</organism>
<dbReference type="Pfam" id="PF17645">
    <property type="entry name" value="Amdase"/>
    <property type="match status" value="1"/>
</dbReference>
<dbReference type="PANTHER" id="PTHR40267:SF1">
    <property type="entry name" value="BLR3294 PROTEIN"/>
    <property type="match status" value="1"/>
</dbReference>
<dbReference type="Gene3D" id="3.40.50.12500">
    <property type="match status" value="1"/>
</dbReference>
<dbReference type="RefSeq" id="WP_184289598.1">
    <property type="nucleotide sequence ID" value="NZ_JACHJO010000004.1"/>
</dbReference>
<gene>
    <name evidence="1" type="ORF">FHS13_001488</name>
</gene>
<keyword evidence="1" id="KW-0413">Isomerase</keyword>
<dbReference type="EC" id="5.2.1.1" evidence="1"/>
<dbReference type="InterPro" id="IPR026286">
    <property type="entry name" value="MaiA/AMDase"/>
</dbReference>
<comment type="caution">
    <text evidence="1">The sequence shown here is derived from an EMBL/GenBank/DDBJ whole genome shotgun (WGS) entry which is preliminary data.</text>
</comment>
<name>A0A841IL71_9ACTN</name>
<dbReference type="GO" id="GO:0050076">
    <property type="term" value="F:maleate isomerase activity"/>
    <property type="evidence" value="ECO:0007669"/>
    <property type="project" value="UniProtKB-EC"/>
</dbReference>